<accession>A0A0N4VJG6</accession>
<evidence type="ECO:0000313" key="4">
    <source>
        <dbReference type="WBParaSite" id="EVEC_0001098701-mRNA-1"/>
    </source>
</evidence>
<reference evidence="2 3" key="2">
    <citation type="submission" date="2018-10" db="EMBL/GenBank/DDBJ databases">
        <authorList>
            <consortium name="Pathogen Informatics"/>
        </authorList>
    </citation>
    <scope>NUCLEOTIDE SEQUENCE [LARGE SCALE GENOMIC DNA]</scope>
</reference>
<dbReference type="PANTHER" id="PTHR11161">
    <property type="entry name" value="O-ACYLTRANSFERASE"/>
    <property type="match status" value="1"/>
</dbReference>
<dbReference type="STRING" id="51028.A0A0N4VJG6"/>
<dbReference type="Proteomes" id="UP000274131">
    <property type="component" value="Unassembled WGS sequence"/>
</dbReference>
<keyword evidence="1" id="KW-0812">Transmembrane</keyword>
<sequence length="216" mass="24822">MFIFAPAILIPLAIKPVLGFISAALIFTFSTAGNMVTIFHYYFPPSDFSLGKQDPRMKDFNLYTMMVYDAPWIRCQVYIMGLLVGYFLQTKKKLRIPFLVNIILWILSLGLGLTVLFVLRDWVTGDHTYKPVESAFYSAFSKIGWGLSLSYIVISCYYGHGGFLDRFLSWGVWAPLGRLSYCCYLVHFMIIFYLLGMGNNQLIFTNFSHTVRQTLE</sequence>
<keyword evidence="1" id="KW-0472">Membrane</keyword>
<evidence type="ECO:0000313" key="2">
    <source>
        <dbReference type="EMBL" id="VDD95561.1"/>
    </source>
</evidence>
<reference evidence="4" key="1">
    <citation type="submission" date="2017-02" db="UniProtKB">
        <authorList>
            <consortium name="WormBaseParasite"/>
        </authorList>
    </citation>
    <scope>IDENTIFICATION</scope>
</reference>
<feature type="transmembrane region" description="Helical" evidence="1">
    <location>
        <begin position="62"/>
        <end position="86"/>
    </location>
</feature>
<evidence type="ECO:0000313" key="3">
    <source>
        <dbReference type="Proteomes" id="UP000274131"/>
    </source>
</evidence>
<dbReference type="PANTHER" id="PTHR11161:SF55">
    <property type="entry name" value="NOSE RESISTANT-TO-FLUOXETINE PROTEIN N-TERMINAL DOMAIN-CONTAINING PROTEIN"/>
    <property type="match status" value="1"/>
</dbReference>
<dbReference type="EMBL" id="UXUI01010725">
    <property type="protein sequence ID" value="VDD95561.1"/>
    <property type="molecule type" value="Genomic_DNA"/>
</dbReference>
<evidence type="ECO:0000256" key="1">
    <source>
        <dbReference type="SAM" id="Phobius"/>
    </source>
</evidence>
<organism evidence="4">
    <name type="scientific">Enterobius vermicularis</name>
    <name type="common">Human pinworm</name>
    <dbReference type="NCBI Taxonomy" id="51028"/>
    <lineage>
        <taxon>Eukaryota</taxon>
        <taxon>Metazoa</taxon>
        <taxon>Ecdysozoa</taxon>
        <taxon>Nematoda</taxon>
        <taxon>Chromadorea</taxon>
        <taxon>Rhabditida</taxon>
        <taxon>Spirurina</taxon>
        <taxon>Oxyuridomorpha</taxon>
        <taxon>Oxyuroidea</taxon>
        <taxon>Oxyuridae</taxon>
        <taxon>Enterobius</taxon>
    </lineage>
</organism>
<proteinExistence type="predicted"/>
<gene>
    <name evidence="2" type="ORF">EVEC_LOCUS10312</name>
</gene>
<dbReference type="InterPro" id="IPR052728">
    <property type="entry name" value="O2_lipid_transport_reg"/>
</dbReference>
<feature type="transmembrane region" description="Helical" evidence="1">
    <location>
        <begin position="12"/>
        <end position="42"/>
    </location>
</feature>
<feature type="transmembrane region" description="Helical" evidence="1">
    <location>
        <begin position="179"/>
        <end position="196"/>
    </location>
</feature>
<feature type="transmembrane region" description="Helical" evidence="1">
    <location>
        <begin position="139"/>
        <end position="158"/>
    </location>
</feature>
<keyword evidence="1" id="KW-1133">Transmembrane helix</keyword>
<dbReference type="WBParaSite" id="EVEC_0001098701-mRNA-1">
    <property type="protein sequence ID" value="EVEC_0001098701-mRNA-1"/>
    <property type="gene ID" value="EVEC_0001098701"/>
</dbReference>
<dbReference type="AlphaFoldDB" id="A0A0N4VJG6"/>
<protein>
    <submittedName>
        <fullName evidence="4">Acyl_transf_3 domain-containing protein</fullName>
    </submittedName>
</protein>
<name>A0A0N4VJG6_ENTVE</name>
<keyword evidence="3" id="KW-1185">Reference proteome</keyword>
<feature type="transmembrane region" description="Helical" evidence="1">
    <location>
        <begin position="98"/>
        <end position="119"/>
    </location>
</feature>
<dbReference type="OrthoDB" id="207378at2759"/>